<keyword evidence="1" id="KW-1133">Transmembrane helix</keyword>
<dbReference type="Proteomes" id="UP000287171">
    <property type="component" value="Unassembled WGS sequence"/>
</dbReference>
<keyword evidence="1" id="KW-0472">Membrane</keyword>
<evidence type="ECO:0000313" key="2">
    <source>
        <dbReference type="EMBL" id="GCE26729.1"/>
    </source>
</evidence>
<proteinExistence type="predicted"/>
<reference evidence="3" key="1">
    <citation type="submission" date="2018-12" db="EMBL/GenBank/DDBJ databases">
        <title>Tengunoibacter tsumagoiensis gen. nov., sp. nov., Dictyobacter kobayashii sp. nov., D. alpinus sp. nov., and D. joshuensis sp. nov. and description of Dictyobacteraceae fam. nov. within the order Ktedonobacterales isolated from Tengu-no-mugimeshi.</title>
        <authorList>
            <person name="Wang C.M."/>
            <person name="Zheng Y."/>
            <person name="Sakai Y."/>
            <person name="Toyoda A."/>
            <person name="Minakuchi Y."/>
            <person name="Abe K."/>
            <person name="Yokota A."/>
            <person name="Yabe S."/>
        </authorList>
    </citation>
    <scope>NUCLEOTIDE SEQUENCE [LARGE SCALE GENOMIC DNA]</scope>
    <source>
        <strain evidence="3">Uno16</strain>
    </source>
</reference>
<protein>
    <submittedName>
        <fullName evidence="2">Uncharacterized protein</fullName>
    </submittedName>
</protein>
<evidence type="ECO:0000256" key="1">
    <source>
        <dbReference type="SAM" id="Phobius"/>
    </source>
</evidence>
<dbReference type="PROSITE" id="PS51257">
    <property type="entry name" value="PROKAR_LIPOPROTEIN"/>
    <property type="match status" value="1"/>
</dbReference>
<evidence type="ECO:0000313" key="3">
    <source>
        <dbReference type="Proteomes" id="UP000287171"/>
    </source>
</evidence>
<feature type="transmembrane region" description="Helical" evidence="1">
    <location>
        <begin position="38"/>
        <end position="57"/>
    </location>
</feature>
<organism evidence="2 3">
    <name type="scientific">Dictyobacter alpinus</name>
    <dbReference type="NCBI Taxonomy" id="2014873"/>
    <lineage>
        <taxon>Bacteria</taxon>
        <taxon>Bacillati</taxon>
        <taxon>Chloroflexota</taxon>
        <taxon>Ktedonobacteria</taxon>
        <taxon>Ktedonobacterales</taxon>
        <taxon>Dictyobacteraceae</taxon>
        <taxon>Dictyobacter</taxon>
    </lineage>
</organism>
<comment type="caution">
    <text evidence="2">The sequence shown here is derived from an EMBL/GenBank/DDBJ whole genome shotgun (WGS) entry which is preliminary data.</text>
</comment>
<feature type="transmembrane region" description="Helical" evidence="1">
    <location>
        <begin position="12"/>
        <end position="32"/>
    </location>
</feature>
<keyword evidence="3" id="KW-1185">Reference proteome</keyword>
<accession>A0A402B5W8</accession>
<dbReference type="AlphaFoldDB" id="A0A402B5W8"/>
<keyword evidence="1" id="KW-0812">Transmembrane</keyword>
<dbReference type="EMBL" id="BIFT01000001">
    <property type="protein sequence ID" value="GCE26729.1"/>
    <property type="molecule type" value="Genomic_DNA"/>
</dbReference>
<sequence>MASQKTRRNTGIIILSLGCISIGTGIWGFVVAPGWTNIVSIIIGGILIGVATIFLMLSRKY</sequence>
<name>A0A402B5W8_9CHLR</name>
<gene>
    <name evidence="2" type="ORF">KDA_22130</name>
</gene>